<dbReference type="NCBIfam" id="NF047593">
    <property type="entry name" value="IS66_ISAeme5_TnpA"/>
    <property type="match status" value="1"/>
</dbReference>
<sequence>MSRAELRKEWELRIDKFRASGQTQSKWCADNNVKLHQLKYWLKKIENTNRISAPSPKWVSITMNEQDAESKNTSLSLQINIGQASIEVKPGFDPSFLADVVRTLRSLC</sequence>
<accession>I3E625</accession>
<proteinExistence type="predicted"/>
<protein>
    <recommendedName>
        <fullName evidence="6">Transposase</fullName>
    </recommendedName>
</protein>
<reference evidence="3 5" key="2">
    <citation type="journal article" date="2012" name="Appl. Environ. Microbiol.">
        <title>Genome Sequence of Thermotolerant Bacillus methanolicus: Features and Regulation Related to Methylotrophy and Production of L-Lysine and L-Glutamate from Methanol.</title>
        <authorList>
            <person name="Heggeset T.M."/>
            <person name="Krog A."/>
            <person name="Balzer S."/>
            <person name="Wentzel A."/>
            <person name="Ellingsen T.E."/>
            <person name="Brautaset T."/>
        </authorList>
    </citation>
    <scope>NUCLEOTIDE SEQUENCE [LARGE SCALE GENOMIC DNA]</scope>
    <source>
        <strain evidence="3 5">PB1</strain>
    </source>
</reference>
<dbReference type="RefSeq" id="WP_003350562.1">
    <property type="nucleotide sequence ID" value="NZ_AFEU01000001.1"/>
</dbReference>
<dbReference type="EMBL" id="AFEU01000001">
    <property type="protein sequence ID" value="EIJ82329.1"/>
    <property type="molecule type" value="Genomic_DNA"/>
</dbReference>
<evidence type="ECO:0000313" key="1">
    <source>
        <dbReference type="EMBL" id="EIJ78335.1"/>
    </source>
</evidence>
<organism evidence="3 5">
    <name type="scientific">Bacillus methanolicus PB1</name>
    <dbReference type="NCBI Taxonomy" id="997296"/>
    <lineage>
        <taxon>Bacteria</taxon>
        <taxon>Bacillati</taxon>
        <taxon>Bacillota</taxon>
        <taxon>Bacilli</taxon>
        <taxon>Bacillales</taxon>
        <taxon>Bacillaceae</taxon>
        <taxon>Bacillus</taxon>
    </lineage>
</organism>
<dbReference type="EMBL" id="AFEU01000001">
    <property type="protein sequence ID" value="EIJ81811.1"/>
    <property type="molecule type" value="Genomic_DNA"/>
</dbReference>
<dbReference type="EMBL" id="AFEU01000001">
    <property type="protein sequence ID" value="EIJ81946.1"/>
    <property type="molecule type" value="Genomic_DNA"/>
</dbReference>
<evidence type="ECO:0008006" key="6">
    <source>
        <dbReference type="Google" id="ProtNLM"/>
    </source>
</evidence>
<reference evidence="3" key="1">
    <citation type="submission" date="2011-04" db="EMBL/GenBank/DDBJ databases">
        <authorList>
            <person name="Heggeset T.M.B."/>
            <person name="Ellingsen T.E."/>
            <person name="Brautaset T."/>
        </authorList>
    </citation>
    <scope>NUCLEOTIDE SEQUENCE</scope>
    <source>
        <strain evidence="3">PB1</strain>
    </source>
</reference>
<keyword evidence="5" id="KW-1185">Reference proteome</keyword>
<dbReference type="eggNOG" id="COG2963">
    <property type="taxonomic scope" value="Bacteria"/>
</dbReference>
<dbReference type="STRING" id="997296.PB1_02690"/>
<evidence type="ECO:0000313" key="4">
    <source>
        <dbReference type="EMBL" id="EIJ82329.1"/>
    </source>
</evidence>
<dbReference type="PATRIC" id="fig|997296.3.peg.1158"/>
<dbReference type="AlphaFoldDB" id="I3E625"/>
<comment type="caution">
    <text evidence="3">The sequence shown here is derived from an EMBL/GenBank/DDBJ whole genome shotgun (WGS) entry which is preliminary data.</text>
</comment>
<dbReference type="OrthoDB" id="9808061at2"/>
<name>I3E625_BACMT</name>
<gene>
    <name evidence="2" type="ORF">PB1_02690</name>
    <name evidence="3" type="ORF">PB1_03365</name>
    <name evidence="4" type="ORF">PB1_05355</name>
    <name evidence="1" type="ORF">PB1_12274</name>
</gene>
<evidence type="ECO:0000313" key="3">
    <source>
        <dbReference type="EMBL" id="EIJ81946.1"/>
    </source>
</evidence>
<dbReference type="EMBL" id="AFEU01000003">
    <property type="protein sequence ID" value="EIJ78335.1"/>
    <property type="molecule type" value="Genomic_DNA"/>
</dbReference>
<evidence type="ECO:0000313" key="5">
    <source>
        <dbReference type="Proteomes" id="UP000010523"/>
    </source>
</evidence>
<evidence type="ECO:0000313" key="2">
    <source>
        <dbReference type="EMBL" id="EIJ81811.1"/>
    </source>
</evidence>
<dbReference type="Proteomes" id="UP000010523">
    <property type="component" value="Unassembled WGS sequence"/>
</dbReference>